<name>A0ABT9E5U4_9PROT</name>
<gene>
    <name evidence="2" type="ORF">Q7A36_24540</name>
</gene>
<dbReference type="EMBL" id="JAUTWS010000030">
    <property type="protein sequence ID" value="MDO9711538.1"/>
    <property type="molecule type" value="Genomic_DNA"/>
</dbReference>
<keyword evidence="3" id="KW-1185">Reference proteome</keyword>
<sequence length="215" mass="24722">MGLGRIPKYTFSNPSSGTPREVKEWNKRLESTKHILNHLEYYYSEEWEVFGYVVGGVPIGILAMENIEPNEGFGIKENCTMIHYLVTHPGSSAAGAILVEFAVNYSERSGLNGAVALHSLDGEATRFYRSLGFIEIKKGLTEDDPVMQLNPFKSAEWVKQDKNVWRLKRYVGQESYMGSRREMDAYRWQTKPPIFRIKNDFASREMLKNLEGWEL</sequence>
<evidence type="ECO:0000256" key="1">
    <source>
        <dbReference type="SAM" id="MobiDB-lite"/>
    </source>
</evidence>
<evidence type="ECO:0000313" key="2">
    <source>
        <dbReference type="EMBL" id="MDO9711538.1"/>
    </source>
</evidence>
<dbReference type="Proteomes" id="UP001243009">
    <property type="component" value="Unassembled WGS sequence"/>
</dbReference>
<organism evidence="2 3">
    <name type="scientific">Paracraurococcus lichenis</name>
    <dbReference type="NCBI Taxonomy" id="3064888"/>
    <lineage>
        <taxon>Bacteria</taxon>
        <taxon>Pseudomonadati</taxon>
        <taxon>Pseudomonadota</taxon>
        <taxon>Alphaproteobacteria</taxon>
        <taxon>Acetobacterales</taxon>
        <taxon>Roseomonadaceae</taxon>
        <taxon>Paracraurococcus</taxon>
    </lineage>
</organism>
<dbReference type="RefSeq" id="WP_305106396.1">
    <property type="nucleotide sequence ID" value="NZ_JAUTWS010000030.1"/>
</dbReference>
<comment type="caution">
    <text evidence="2">The sequence shown here is derived from an EMBL/GenBank/DDBJ whole genome shotgun (WGS) entry which is preliminary data.</text>
</comment>
<dbReference type="Gene3D" id="3.40.630.30">
    <property type="match status" value="1"/>
</dbReference>
<feature type="region of interest" description="Disordered" evidence="1">
    <location>
        <begin position="1"/>
        <end position="20"/>
    </location>
</feature>
<dbReference type="InterPro" id="IPR016181">
    <property type="entry name" value="Acyl_CoA_acyltransferase"/>
</dbReference>
<evidence type="ECO:0008006" key="4">
    <source>
        <dbReference type="Google" id="ProtNLM"/>
    </source>
</evidence>
<accession>A0ABT9E5U4</accession>
<evidence type="ECO:0000313" key="3">
    <source>
        <dbReference type="Proteomes" id="UP001243009"/>
    </source>
</evidence>
<reference evidence="2 3" key="1">
    <citation type="submission" date="2023-08" db="EMBL/GenBank/DDBJ databases">
        <title>The draft genome sequence of Paracraurococcus sp. LOR1-02.</title>
        <authorList>
            <person name="Kingkaew E."/>
            <person name="Tanasupawat S."/>
        </authorList>
    </citation>
    <scope>NUCLEOTIDE SEQUENCE [LARGE SCALE GENOMIC DNA]</scope>
    <source>
        <strain evidence="2 3">LOR1-02</strain>
    </source>
</reference>
<dbReference type="SUPFAM" id="SSF55729">
    <property type="entry name" value="Acyl-CoA N-acyltransferases (Nat)"/>
    <property type="match status" value="1"/>
</dbReference>
<protein>
    <recommendedName>
        <fullName evidence="4">N-acetyltransferase domain-containing protein</fullName>
    </recommendedName>
</protein>
<proteinExistence type="predicted"/>